<dbReference type="Proteomes" id="UP000014480">
    <property type="component" value="Unassembled WGS sequence"/>
</dbReference>
<proteinExistence type="predicted"/>
<keyword evidence="2" id="KW-1185">Reference proteome</keyword>
<comment type="caution">
    <text evidence="1">The sequence shown here is derived from an EMBL/GenBank/DDBJ whole genome shotgun (WGS) entry which is preliminary data.</text>
</comment>
<name>A0A484FU22_COLOR</name>
<sequence>MLSEERGFGVSLGTKWGNRGEGLDRPHLFPRPTIRDATRRRFDDTDSSGDWHAIEPTGASASWIEADSWKTLLLGLTLPFAARNRITSSRECARSPITYRDIWHMKPRATNRWSLLGRKLSGLSCERNLVDPGRCDFYSNAAEIDPCRAGHTGFQAPDSRHEVACAFKVPGWQVAASDSQADLRDLIQVYGRRRRGQAWAVQYSTSGTRPLIQRDTTLVQAVTT</sequence>
<organism evidence="1 2">
    <name type="scientific">Colletotrichum orbiculare (strain 104-T / ATCC 96160 / CBS 514.97 / LARS 414 / MAFF 240422)</name>
    <name type="common">Cucumber anthracnose fungus</name>
    <name type="synonym">Colletotrichum lagenarium</name>
    <dbReference type="NCBI Taxonomy" id="1213857"/>
    <lineage>
        <taxon>Eukaryota</taxon>
        <taxon>Fungi</taxon>
        <taxon>Dikarya</taxon>
        <taxon>Ascomycota</taxon>
        <taxon>Pezizomycotina</taxon>
        <taxon>Sordariomycetes</taxon>
        <taxon>Hypocreomycetidae</taxon>
        <taxon>Glomerellales</taxon>
        <taxon>Glomerellaceae</taxon>
        <taxon>Colletotrichum</taxon>
        <taxon>Colletotrichum orbiculare species complex</taxon>
    </lineage>
</organism>
<protein>
    <submittedName>
        <fullName evidence="1">Uncharacterized protein</fullName>
    </submittedName>
</protein>
<reference evidence="2" key="2">
    <citation type="journal article" date="2019" name="Mol. Plant Microbe Interact.">
        <title>Genome sequence resources for four phytopathogenic fungi from the Colletotrichum orbiculare species complex.</title>
        <authorList>
            <person name="Gan P."/>
            <person name="Tsushima A."/>
            <person name="Narusaka M."/>
            <person name="Narusaka Y."/>
            <person name="Takano Y."/>
            <person name="Kubo Y."/>
            <person name="Shirasu K."/>
        </authorList>
    </citation>
    <scope>GENOME REANNOTATION</scope>
    <source>
        <strain evidence="2">104-T / ATCC 96160 / CBS 514.97 / LARS 414 / MAFF 240422</strain>
    </source>
</reference>
<gene>
    <name evidence="1" type="ORF">Cob_v006092</name>
</gene>
<evidence type="ECO:0000313" key="2">
    <source>
        <dbReference type="Proteomes" id="UP000014480"/>
    </source>
</evidence>
<dbReference type="EMBL" id="AMCV02000015">
    <property type="protein sequence ID" value="TDZ20984.1"/>
    <property type="molecule type" value="Genomic_DNA"/>
</dbReference>
<accession>A0A484FU22</accession>
<dbReference type="AlphaFoldDB" id="A0A484FU22"/>
<reference evidence="2" key="1">
    <citation type="journal article" date="2013" name="New Phytol.">
        <title>Comparative genomic and transcriptomic analyses reveal the hemibiotrophic stage shift of Colletotrichum fungi.</title>
        <authorList>
            <person name="Gan P."/>
            <person name="Ikeda K."/>
            <person name="Irieda H."/>
            <person name="Narusaka M."/>
            <person name="O'Connell R.J."/>
            <person name="Narusaka Y."/>
            <person name="Takano Y."/>
            <person name="Kubo Y."/>
            <person name="Shirasu K."/>
        </authorList>
    </citation>
    <scope>NUCLEOTIDE SEQUENCE [LARGE SCALE GENOMIC DNA]</scope>
    <source>
        <strain evidence="2">104-T / ATCC 96160 / CBS 514.97 / LARS 414 / MAFF 240422</strain>
    </source>
</reference>
<evidence type="ECO:0000313" key="1">
    <source>
        <dbReference type="EMBL" id="TDZ20984.1"/>
    </source>
</evidence>